<dbReference type="AlphaFoldDB" id="A0A9P0BIA6"/>
<protein>
    <recommendedName>
        <fullName evidence="8">Checkpoint protein RAD24-like helical bundle domain-containing protein</fullName>
    </recommendedName>
</protein>
<comment type="similarity">
    <text evidence="2">Belongs to the rad17/RAD24 family.</text>
</comment>
<evidence type="ECO:0000256" key="2">
    <source>
        <dbReference type="ARBA" id="ARBA00006168"/>
    </source>
</evidence>
<evidence type="ECO:0000256" key="3">
    <source>
        <dbReference type="ARBA" id="ARBA00022741"/>
    </source>
</evidence>
<evidence type="ECO:0000313" key="10">
    <source>
        <dbReference type="Proteomes" id="UP001154078"/>
    </source>
</evidence>
<dbReference type="GO" id="GO:0006281">
    <property type="term" value="P:DNA repair"/>
    <property type="evidence" value="ECO:0007669"/>
    <property type="project" value="InterPro"/>
</dbReference>
<dbReference type="InterPro" id="IPR004582">
    <property type="entry name" value="Checkpoint_prot_Rad17_Rad24"/>
</dbReference>
<evidence type="ECO:0000256" key="5">
    <source>
        <dbReference type="ARBA" id="ARBA00022840"/>
    </source>
</evidence>
<accession>A0A9P0BIA6</accession>
<evidence type="ECO:0000259" key="8">
    <source>
        <dbReference type="Pfam" id="PF25812"/>
    </source>
</evidence>
<dbReference type="PANTHER" id="PTHR12172:SF0">
    <property type="entry name" value="CELL CYCLE CHECKPOINT PROTEIN RAD17"/>
    <property type="match status" value="1"/>
</dbReference>
<dbReference type="GO" id="GO:0033314">
    <property type="term" value="P:mitotic DNA replication checkpoint signaling"/>
    <property type="evidence" value="ECO:0007669"/>
    <property type="project" value="TreeGrafter"/>
</dbReference>
<keyword evidence="7" id="KW-0131">Cell cycle</keyword>
<evidence type="ECO:0000256" key="6">
    <source>
        <dbReference type="ARBA" id="ARBA00023242"/>
    </source>
</evidence>
<dbReference type="OrthoDB" id="10265971at2759"/>
<keyword evidence="5" id="KW-0067">ATP-binding</keyword>
<proteinExistence type="inferred from homology"/>
<dbReference type="InterPro" id="IPR027417">
    <property type="entry name" value="P-loop_NTPase"/>
</dbReference>
<name>A0A9P0BIA6_BRAAE</name>
<evidence type="ECO:0000256" key="1">
    <source>
        <dbReference type="ARBA" id="ARBA00004123"/>
    </source>
</evidence>
<dbReference type="GO" id="GO:0000077">
    <property type="term" value="P:DNA damage checkpoint signaling"/>
    <property type="evidence" value="ECO:0007669"/>
    <property type="project" value="TreeGrafter"/>
</dbReference>
<evidence type="ECO:0000256" key="7">
    <source>
        <dbReference type="ARBA" id="ARBA00023306"/>
    </source>
</evidence>
<comment type="subcellular location">
    <subcellularLocation>
        <location evidence="1">Nucleus</location>
    </subcellularLocation>
</comment>
<dbReference type="GO" id="GO:0003689">
    <property type="term" value="F:DNA clamp loader activity"/>
    <property type="evidence" value="ECO:0007669"/>
    <property type="project" value="TreeGrafter"/>
</dbReference>
<dbReference type="Pfam" id="PF25812">
    <property type="entry name" value="RAD24_helical"/>
    <property type="match status" value="1"/>
</dbReference>
<dbReference type="Gene3D" id="3.40.50.300">
    <property type="entry name" value="P-loop containing nucleotide triphosphate hydrolases"/>
    <property type="match status" value="1"/>
</dbReference>
<dbReference type="InterPro" id="IPR057927">
    <property type="entry name" value="RAD24-like_helical"/>
</dbReference>
<dbReference type="Proteomes" id="UP001154078">
    <property type="component" value="Chromosome 9"/>
</dbReference>
<dbReference type="GO" id="GO:0005634">
    <property type="term" value="C:nucleus"/>
    <property type="evidence" value="ECO:0007669"/>
    <property type="project" value="UniProtKB-SubCell"/>
</dbReference>
<dbReference type="GO" id="GO:0005524">
    <property type="term" value="F:ATP binding"/>
    <property type="evidence" value="ECO:0007669"/>
    <property type="project" value="UniProtKB-KW"/>
</dbReference>
<evidence type="ECO:0000256" key="4">
    <source>
        <dbReference type="ARBA" id="ARBA00022763"/>
    </source>
</evidence>
<dbReference type="PANTHER" id="PTHR12172">
    <property type="entry name" value="CELL CYCLE CHECKPOINT PROTEIN RAD17"/>
    <property type="match status" value="1"/>
</dbReference>
<keyword evidence="3" id="KW-0547">Nucleotide-binding</keyword>
<keyword evidence="4" id="KW-0227">DNA damage</keyword>
<organism evidence="9 10">
    <name type="scientific">Brassicogethes aeneus</name>
    <name type="common">Rape pollen beetle</name>
    <name type="synonym">Meligethes aeneus</name>
    <dbReference type="NCBI Taxonomy" id="1431903"/>
    <lineage>
        <taxon>Eukaryota</taxon>
        <taxon>Metazoa</taxon>
        <taxon>Ecdysozoa</taxon>
        <taxon>Arthropoda</taxon>
        <taxon>Hexapoda</taxon>
        <taxon>Insecta</taxon>
        <taxon>Pterygota</taxon>
        <taxon>Neoptera</taxon>
        <taxon>Endopterygota</taxon>
        <taxon>Coleoptera</taxon>
        <taxon>Polyphaga</taxon>
        <taxon>Cucujiformia</taxon>
        <taxon>Nitidulidae</taxon>
        <taxon>Meligethinae</taxon>
        <taxon>Brassicogethes</taxon>
    </lineage>
</organism>
<evidence type="ECO:0000313" key="9">
    <source>
        <dbReference type="EMBL" id="CAH0563427.1"/>
    </source>
</evidence>
<feature type="domain" description="Checkpoint protein RAD24-like helical bundle" evidence="8">
    <location>
        <begin position="353"/>
        <end position="431"/>
    </location>
</feature>
<dbReference type="Pfam" id="PF03215">
    <property type="entry name" value="Rad17"/>
    <property type="match status" value="1"/>
</dbReference>
<sequence>MKICSAIYRCETFELPLTSVKFEWISRVCFDGIMNKGWKNFDFGPKQEKQDQPPKKLHKTLPKEKSCNEIVVDRESVVKKNFNFDKAVAPKKVEELAVHPKKINEVELWLQMVVLGNKQKSNAWFLLLSGPTGCGKTATLNVLCKSMNITVSEWVNPIDQDFELTRGPNQVTRFIEFLTETKYVSLFDEPNQKKIAIVKDFPNAVLRNTDEFFRVLEECYYQARCPIVFICTDGCSNNTNLTNNLFPQEIMVKYQIPHIQFNTCATTILKTCIKKAMEVIQKNPECFKVVSPETVEAILASCQGDIRSAMNQLHMASLNGCYDIPMETSNNKKGKRKRGVKSEKRVKYMIKDETLGLFHGLGRVLNPKKVEEDGVLKIDCDFEKLIDEFSTQPGNFTAFLFENYTQYFGDVNDAAKAADILSVSQIFLEKWQDRHEALIFALWVSVMGLMIFNEHKVSKWTQIRGPTKVNKSANKREMRGFTPTDCYYYNIINKSDKFHVFTCN</sequence>
<dbReference type="EMBL" id="OV121140">
    <property type="protein sequence ID" value="CAH0563427.1"/>
    <property type="molecule type" value="Genomic_DNA"/>
</dbReference>
<dbReference type="GO" id="GO:0003682">
    <property type="term" value="F:chromatin binding"/>
    <property type="evidence" value="ECO:0007669"/>
    <property type="project" value="TreeGrafter"/>
</dbReference>
<keyword evidence="10" id="KW-1185">Reference proteome</keyword>
<dbReference type="SUPFAM" id="SSF52540">
    <property type="entry name" value="P-loop containing nucleoside triphosphate hydrolases"/>
    <property type="match status" value="1"/>
</dbReference>
<gene>
    <name evidence="9" type="ORF">MELIAE_LOCUS12253</name>
</gene>
<reference evidence="9" key="1">
    <citation type="submission" date="2021-12" db="EMBL/GenBank/DDBJ databases">
        <authorList>
            <person name="King R."/>
        </authorList>
    </citation>
    <scope>NUCLEOTIDE SEQUENCE</scope>
</reference>
<keyword evidence="6" id="KW-0539">Nucleus</keyword>